<name>A0A2P8FLT8_9BACT</name>
<sequence>MKDFKKYIKYGLAAVLITGCDTQELHDLNINPQALNQVDLNFIFTSAELGIASNGSSGDNRYIDWRTNIGWCAYAIQQLGNASGGIAPGDKYTVNLETNAAPFEFTYNDQLKNIAEVLKQSGPGGFAEGKYVNMRNAARILRVFSFARLTDFYGSVPYTEANKGTEGIFFPKYDTQDVIYADLLKELDEAAAAMNTSNGDEGFSDADFIYKGDITKWKRFSYSLMLRLAMRISNVDAAKAATYVNKAVAGGVFTSNADNMWVPLADGPSEWVNQNGISRAFDPGDGGQPAFLSATLVNFLKGANANSAADDDPRLMILSSGIGDWAGGVFTPVSVDPLKQKGLPNGYDQAMLDQLEGKPVIASKTYSRINVKMLQDSDPYIIMNYGEVELLLAEAIERKIGSGISGTAKSHYEAGVKASMQMYTPYDASLTVPDAAVTAYLTTYPYGTAKPALEMIGEQMWINKFFNWWEAWNDWRRTGFPKLTPTNYPGNVTNGTIPVRLKYPTSEVAGNPNYQTGATLPDDFTTKVWWDK</sequence>
<keyword evidence="2" id="KW-1185">Reference proteome</keyword>
<dbReference type="EMBL" id="PYAS01000019">
    <property type="protein sequence ID" value="PSL22691.1"/>
    <property type="molecule type" value="Genomic_DNA"/>
</dbReference>
<dbReference type="PROSITE" id="PS51257">
    <property type="entry name" value="PROKAR_LIPOPROTEIN"/>
    <property type="match status" value="1"/>
</dbReference>
<dbReference type="SUPFAM" id="SSF48452">
    <property type="entry name" value="TPR-like"/>
    <property type="match status" value="1"/>
</dbReference>
<dbReference type="InterPro" id="IPR041662">
    <property type="entry name" value="SusD-like_2"/>
</dbReference>
<proteinExistence type="predicted"/>
<reference evidence="1 2" key="1">
    <citation type="submission" date="2018-03" db="EMBL/GenBank/DDBJ databases">
        <title>Genomic Encyclopedia of Archaeal and Bacterial Type Strains, Phase II (KMG-II): from individual species to whole genera.</title>
        <authorList>
            <person name="Goeker M."/>
        </authorList>
    </citation>
    <scope>NUCLEOTIDE SEQUENCE [LARGE SCALE GENOMIC DNA]</scope>
    <source>
        <strain evidence="1 2">DSM 29057</strain>
    </source>
</reference>
<dbReference type="Pfam" id="PF12771">
    <property type="entry name" value="SusD-like_2"/>
    <property type="match status" value="1"/>
</dbReference>
<dbReference type="OrthoDB" id="843771at2"/>
<dbReference type="AlphaFoldDB" id="A0A2P8FLT8"/>
<gene>
    <name evidence="1" type="ORF">CLV60_11949</name>
</gene>
<evidence type="ECO:0000313" key="2">
    <source>
        <dbReference type="Proteomes" id="UP000241964"/>
    </source>
</evidence>
<accession>A0A2P8FLT8</accession>
<dbReference type="InterPro" id="IPR011990">
    <property type="entry name" value="TPR-like_helical_dom_sf"/>
</dbReference>
<dbReference type="Gene3D" id="1.25.40.390">
    <property type="match status" value="1"/>
</dbReference>
<comment type="caution">
    <text evidence="1">The sequence shown here is derived from an EMBL/GenBank/DDBJ whole genome shotgun (WGS) entry which is preliminary data.</text>
</comment>
<dbReference type="RefSeq" id="WP_106599076.1">
    <property type="nucleotide sequence ID" value="NZ_PYAS01000019.1"/>
</dbReference>
<dbReference type="Proteomes" id="UP000241964">
    <property type="component" value="Unassembled WGS sequence"/>
</dbReference>
<evidence type="ECO:0000313" key="1">
    <source>
        <dbReference type="EMBL" id="PSL22691.1"/>
    </source>
</evidence>
<organism evidence="1 2">
    <name type="scientific">Dyadobacter jiangsuensis</name>
    <dbReference type="NCBI Taxonomy" id="1591085"/>
    <lineage>
        <taxon>Bacteria</taxon>
        <taxon>Pseudomonadati</taxon>
        <taxon>Bacteroidota</taxon>
        <taxon>Cytophagia</taxon>
        <taxon>Cytophagales</taxon>
        <taxon>Spirosomataceae</taxon>
        <taxon>Dyadobacter</taxon>
    </lineage>
</organism>
<protein>
    <submittedName>
        <fullName evidence="1">SusD-like starch-binding protein associating with outer membrane</fullName>
    </submittedName>
</protein>